<dbReference type="Pfam" id="PF10442">
    <property type="entry name" value="FIST_C"/>
    <property type="match status" value="1"/>
</dbReference>
<reference evidence="3" key="1">
    <citation type="journal article" date="2014" name="Int. J. Syst. Evol. Microbiol.">
        <title>Complete genome sequence of Corynebacterium casei LMG S-19264T (=DSM 44701T), isolated from a smear-ripened cheese.</title>
        <authorList>
            <consortium name="US DOE Joint Genome Institute (JGI-PGF)"/>
            <person name="Walter F."/>
            <person name="Albersmeier A."/>
            <person name="Kalinowski J."/>
            <person name="Ruckert C."/>
        </authorList>
    </citation>
    <scope>NUCLEOTIDE SEQUENCE</scope>
    <source>
        <strain evidence="3">KCTC 22169</strain>
    </source>
</reference>
<dbReference type="AlphaFoldDB" id="A0A918KQ31"/>
<dbReference type="SMART" id="SM01204">
    <property type="entry name" value="FIST_C"/>
    <property type="match status" value="1"/>
</dbReference>
<evidence type="ECO:0008006" key="5">
    <source>
        <dbReference type="Google" id="ProtNLM"/>
    </source>
</evidence>
<organism evidence="3 4">
    <name type="scientific">Saccharospirillum salsuginis</name>
    <dbReference type="NCBI Taxonomy" id="418750"/>
    <lineage>
        <taxon>Bacteria</taxon>
        <taxon>Pseudomonadati</taxon>
        <taxon>Pseudomonadota</taxon>
        <taxon>Gammaproteobacteria</taxon>
        <taxon>Oceanospirillales</taxon>
        <taxon>Saccharospirillaceae</taxon>
        <taxon>Saccharospirillum</taxon>
    </lineage>
</organism>
<dbReference type="Proteomes" id="UP000626148">
    <property type="component" value="Unassembled WGS sequence"/>
</dbReference>
<evidence type="ECO:0000313" key="3">
    <source>
        <dbReference type="EMBL" id="GGX70090.1"/>
    </source>
</evidence>
<reference evidence="3" key="2">
    <citation type="submission" date="2020-09" db="EMBL/GenBank/DDBJ databases">
        <authorList>
            <person name="Sun Q."/>
            <person name="Kim S."/>
        </authorList>
    </citation>
    <scope>NUCLEOTIDE SEQUENCE</scope>
    <source>
        <strain evidence="3">KCTC 22169</strain>
    </source>
</reference>
<evidence type="ECO:0000313" key="4">
    <source>
        <dbReference type="Proteomes" id="UP000626148"/>
    </source>
</evidence>
<dbReference type="PANTHER" id="PTHR40252">
    <property type="entry name" value="BLR0328 PROTEIN"/>
    <property type="match status" value="1"/>
</dbReference>
<dbReference type="SMART" id="SM00897">
    <property type="entry name" value="FIST"/>
    <property type="match status" value="1"/>
</dbReference>
<feature type="domain" description="FIST" evidence="1">
    <location>
        <begin position="32"/>
        <end position="233"/>
    </location>
</feature>
<dbReference type="EMBL" id="BMXR01000013">
    <property type="protein sequence ID" value="GGX70090.1"/>
    <property type="molecule type" value="Genomic_DNA"/>
</dbReference>
<sequence length="385" mass="41885">MVSPPQIRSGQTTERDPVQAVRDFHTQVSQEDTALVLFFCSSQYDLDALAAEMDRLFTDTLVVGCTTAGEIGPGGYLDYSLSGASFPADSFQAVTGLIHPLHTFEITQGKNFVQGLMRHLEVLAPQAGTYNSFAFLMIDGLSQQEEPVSRSLHSALGGIPMFGGSAGDDLRFDQTLIYHDGRFHNDSAVLVLATTRNPFRIFKTQHFSATDQRMVVTSADASRRLVFEINGLPAAEEYARLVGADIDDLNPMRFATSPVVVLIDGHEYVRSIQKVNPDGSLTFYCAIDEGIVLRVARGVDLIDNLTHSLADIRKDIGPPQAVIACDCILRNLEISQGGLKQAVGTIFQDNHTVGFSTYGEQYAGVHVNQTFTGLAIGSVKGEPHE</sequence>
<dbReference type="InterPro" id="IPR019494">
    <property type="entry name" value="FIST_C"/>
</dbReference>
<proteinExistence type="predicted"/>
<dbReference type="NCBIfam" id="NF041558">
    <property type="entry name" value="NosP"/>
    <property type="match status" value="1"/>
</dbReference>
<name>A0A918KQ31_9GAMM</name>
<dbReference type="InterPro" id="IPR013702">
    <property type="entry name" value="FIST_domain_N"/>
</dbReference>
<dbReference type="Pfam" id="PF08495">
    <property type="entry name" value="FIST"/>
    <property type="match status" value="1"/>
</dbReference>
<evidence type="ECO:0000259" key="1">
    <source>
        <dbReference type="SMART" id="SM00897"/>
    </source>
</evidence>
<protein>
    <recommendedName>
        <fullName evidence="5">FIST domain containing protein</fullName>
    </recommendedName>
</protein>
<dbReference type="RefSeq" id="WP_189612571.1">
    <property type="nucleotide sequence ID" value="NZ_BMXR01000013.1"/>
</dbReference>
<feature type="domain" description="FIST C-domain" evidence="2">
    <location>
        <begin position="234"/>
        <end position="364"/>
    </location>
</feature>
<dbReference type="PANTHER" id="PTHR40252:SF2">
    <property type="entry name" value="BLR0328 PROTEIN"/>
    <property type="match status" value="1"/>
</dbReference>
<comment type="caution">
    <text evidence="3">The sequence shown here is derived from an EMBL/GenBank/DDBJ whole genome shotgun (WGS) entry which is preliminary data.</text>
</comment>
<accession>A0A918KQ31</accession>
<evidence type="ECO:0000259" key="2">
    <source>
        <dbReference type="SMART" id="SM01204"/>
    </source>
</evidence>
<gene>
    <name evidence="3" type="ORF">GCM10007392_42130</name>
</gene>
<keyword evidence="4" id="KW-1185">Reference proteome</keyword>